<accession>A0A1I2DSP2</accession>
<reference evidence="3" key="1">
    <citation type="submission" date="2016-10" db="EMBL/GenBank/DDBJ databases">
        <authorList>
            <person name="Varghese N."/>
            <person name="Submissions S."/>
        </authorList>
    </citation>
    <scope>NUCLEOTIDE SEQUENCE [LARGE SCALE GENOMIC DNA]</scope>
    <source>
        <strain evidence="3">DSM 19083</strain>
    </source>
</reference>
<gene>
    <name evidence="2" type="ORF">SAMN04488035_0697</name>
</gene>
<feature type="region of interest" description="Disordered" evidence="1">
    <location>
        <begin position="1"/>
        <end position="23"/>
    </location>
</feature>
<organism evidence="2 3">
    <name type="scientific">Flavimobilis marinus</name>
    <dbReference type="NCBI Taxonomy" id="285351"/>
    <lineage>
        <taxon>Bacteria</taxon>
        <taxon>Bacillati</taxon>
        <taxon>Actinomycetota</taxon>
        <taxon>Actinomycetes</taxon>
        <taxon>Micrococcales</taxon>
        <taxon>Jonesiaceae</taxon>
        <taxon>Flavimobilis</taxon>
    </lineage>
</organism>
<proteinExistence type="predicted"/>
<keyword evidence="3" id="KW-1185">Reference proteome</keyword>
<dbReference type="OrthoDB" id="5147509at2"/>
<name>A0A1I2DSP2_9MICO</name>
<evidence type="ECO:0000256" key="1">
    <source>
        <dbReference type="SAM" id="MobiDB-lite"/>
    </source>
</evidence>
<dbReference type="AlphaFoldDB" id="A0A1I2DSP2"/>
<dbReference type="EMBL" id="FONZ01000001">
    <property type="protein sequence ID" value="SFE83313.1"/>
    <property type="molecule type" value="Genomic_DNA"/>
</dbReference>
<sequence>MSTDPTAFDPHDGDEEETDPRHLAPLEVDPAPLHAMVDELTACLHRYVDTAVGIRAEFAAPTAEDDPRIEAVEEEIARLNAAISERFESDLGLVSGHTIEAWEEDEESDDDTEDEHEDGAVVFDMEFLVAPGIEGTEERLDEAFSILEEGGNTIASSLIGAGFTVRQWELSRDAVYGDDDDTDDED</sequence>
<dbReference type="STRING" id="285351.SAMN04488035_0697"/>
<evidence type="ECO:0000313" key="3">
    <source>
        <dbReference type="Proteomes" id="UP000198520"/>
    </source>
</evidence>
<protein>
    <submittedName>
        <fullName evidence="2">Uncharacterized protein</fullName>
    </submittedName>
</protein>
<dbReference type="RefSeq" id="WP_093375059.1">
    <property type="nucleotide sequence ID" value="NZ_BNAN01000001.1"/>
</dbReference>
<dbReference type="Proteomes" id="UP000198520">
    <property type="component" value="Unassembled WGS sequence"/>
</dbReference>
<evidence type="ECO:0000313" key="2">
    <source>
        <dbReference type="EMBL" id="SFE83313.1"/>
    </source>
</evidence>